<dbReference type="GO" id="GO:0016020">
    <property type="term" value="C:membrane"/>
    <property type="evidence" value="ECO:0007669"/>
    <property type="project" value="UniProtKB-SubCell"/>
</dbReference>
<feature type="transmembrane region" description="Helical" evidence="9">
    <location>
        <begin position="281"/>
        <end position="297"/>
    </location>
</feature>
<organism evidence="10 11">
    <name type="scientific">Lawsonella clevelandensis</name>
    <dbReference type="NCBI Taxonomy" id="1528099"/>
    <lineage>
        <taxon>Bacteria</taxon>
        <taxon>Bacillati</taxon>
        <taxon>Actinomycetota</taxon>
        <taxon>Actinomycetes</taxon>
        <taxon>Mycobacteriales</taxon>
        <taxon>Lawsonellaceae</taxon>
        <taxon>Lawsonella</taxon>
    </lineage>
</organism>
<feature type="transmembrane region" description="Helical" evidence="9">
    <location>
        <begin position="256"/>
        <end position="275"/>
    </location>
</feature>
<comment type="similarity">
    <text evidence="7">Belongs to the MptA/B family.</text>
</comment>
<feature type="transmembrane region" description="Helical" evidence="9">
    <location>
        <begin position="50"/>
        <end position="72"/>
    </location>
</feature>
<feature type="transmembrane region" description="Helical" evidence="9">
    <location>
        <begin position="92"/>
        <end position="117"/>
    </location>
</feature>
<sequence>MALPSFSARTTAAHGDSSKRRSASAAVRMFRREECVVAPLSEESTRRWRIVRLIGAVAALLVAIGGWGGGAVMTQNPITSVPVINLLSRAPFSSVGLCLIGTSVIVVAWLTMMRYALPLRHYNRGETAVTQMTEGQTWTVIAAWVLPLFFTAPLFSKDVYSYIAFGYAADHGLDVYSGGPQDLLHGGAFVENVPLEWRHTPAQYGAGFVGLARLIAALTGDNIVAAIVCYRFLALVCLVVLAYVVRWLARRCNMRIATALWLGILNPLTLFHIVAGIHNEGIMLALTLTGLAVGLEGTRYPRHSVRAWVLLIVGACLISWGASIKLPAVVALGFLGVEAARRWWNRWWSVPIMGVIMVVIMGITVVLATVLSGTTLTWISSTGAAAQYPTVLTLTNDIAKAAAACGKLLGLGNHYVAIHSFFIAAGLLVSMVFLLWALWKVYRGELHPVGGFGMSMLVMVLCFPVMHPWYLLWGIIALSAWINDRRYRVPVVVISAIVSIWIMPQGGTMPFSLNVVIIIETIVLVVAGIFTWRALFKRDHALRYGDLS</sequence>
<accession>A0A2W5KL62</accession>
<evidence type="ECO:0000256" key="7">
    <source>
        <dbReference type="ARBA" id="ARBA00043987"/>
    </source>
</evidence>
<evidence type="ECO:0000256" key="9">
    <source>
        <dbReference type="SAM" id="Phobius"/>
    </source>
</evidence>
<feature type="transmembrane region" description="Helical" evidence="9">
    <location>
        <begin position="309"/>
        <end position="335"/>
    </location>
</feature>
<dbReference type="GO" id="GO:0016757">
    <property type="term" value="F:glycosyltransferase activity"/>
    <property type="evidence" value="ECO:0007669"/>
    <property type="project" value="UniProtKB-KW"/>
</dbReference>
<evidence type="ECO:0000256" key="2">
    <source>
        <dbReference type="ARBA" id="ARBA00022676"/>
    </source>
</evidence>
<dbReference type="AlphaFoldDB" id="A0A2W5KL62"/>
<comment type="caution">
    <text evidence="10">The sequence shown here is derived from an EMBL/GenBank/DDBJ whole genome shotgun (WGS) entry which is preliminary data.</text>
</comment>
<evidence type="ECO:0000256" key="6">
    <source>
        <dbReference type="ARBA" id="ARBA00023136"/>
    </source>
</evidence>
<keyword evidence="3 10" id="KW-0808">Transferase</keyword>
<evidence type="ECO:0000256" key="4">
    <source>
        <dbReference type="ARBA" id="ARBA00022692"/>
    </source>
</evidence>
<keyword evidence="6 9" id="KW-0472">Membrane</keyword>
<name>A0A2W5KL62_9ACTN</name>
<evidence type="ECO:0000256" key="1">
    <source>
        <dbReference type="ARBA" id="ARBA00004141"/>
    </source>
</evidence>
<evidence type="ECO:0000313" key="10">
    <source>
        <dbReference type="EMBL" id="PZP89949.1"/>
    </source>
</evidence>
<dbReference type="RefSeq" id="WP_290595258.1">
    <property type="nucleotide sequence ID" value="NZ_CAKZIO010000003.1"/>
</dbReference>
<protein>
    <submittedName>
        <fullName evidence="10">Alpha 1,6 mannopyranosyltransferase</fullName>
    </submittedName>
</protein>
<proteinExistence type="inferred from homology"/>
<feature type="transmembrane region" description="Helical" evidence="9">
    <location>
        <begin position="138"/>
        <end position="156"/>
    </location>
</feature>
<reference evidence="10 11" key="1">
    <citation type="submission" date="2017-08" db="EMBL/GenBank/DDBJ databases">
        <title>Infants hospitalized years apart are colonized by the same room-sourced microbial strains.</title>
        <authorList>
            <person name="Brooks B."/>
            <person name="Olm M.R."/>
            <person name="Firek B.A."/>
            <person name="Baker R."/>
            <person name="Thomas B.C."/>
            <person name="Morowitz M.J."/>
            <person name="Banfield J.F."/>
        </authorList>
    </citation>
    <scope>NUCLEOTIDE SEQUENCE [LARGE SCALE GENOMIC DNA]</scope>
    <source>
        <strain evidence="10">S2_006_000_R1_57</strain>
    </source>
</reference>
<evidence type="ECO:0000313" key="11">
    <source>
        <dbReference type="Proteomes" id="UP000248606"/>
    </source>
</evidence>
<dbReference type="Pfam" id="PF26314">
    <property type="entry name" value="MptA_B_family"/>
    <property type="match status" value="1"/>
</dbReference>
<feature type="transmembrane region" description="Helical" evidence="9">
    <location>
        <begin position="416"/>
        <end position="439"/>
    </location>
</feature>
<feature type="transmembrane region" description="Helical" evidence="9">
    <location>
        <begin position="451"/>
        <end position="475"/>
    </location>
</feature>
<feature type="transmembrane region" description="Helical" evidence="9">
    <location>
        <begin position="487"/>
        <end position="503"/>
    </location>
</feature>
<evidence type="ECO:0000256" key="8">
    <source>
        <dbReference type="SAM" id="MobiDB-lite"/>
    </source>
</evidence>
<evidence type="ECO:0000256" key="3">
    <source>
        <dbReference type="ARBA" id="ARBA00022679"/>
    </source>
</evidence>
<keyword evidence="2" id="KW-0328">Glycosyltransferase</keyword>
<keyword evidence="4 9" id="KW-0812">Transmembrane</keyword>
<comment type="subcellular location">
    <subcellularLocation>
        <location evidence="1">Membrane</location>
        <topology evidence="1">Multi-pass membrane protein</topology>
    </subcellularLocation>
</comment>
<dbReference type="Proteomes" id="UP000248606">
    <property type="component" value="Unassembled WGS sequence"/>
</dbReference>
<feature type="transmembrane region" description="Helical" evidence="9">
    <location>
        <begin position="347"/>
        <end position="371"/>
    </location>
</feature>
<feature type="transmembrane region" description="Helical" evidence="9">
    <location>
        <begin position="223"/>
        <end position="244"/>
    </location>
</feature>
<gene>
    <name evidence="10" type="ORF">DI579_02000</name>
</gene>
<keyword evidence="5 9" id="KW-1133">Transmembrane helix</keyword>
<evidence type="ECO:0000256" key="5">
    <source>
        <dbReference type="ARBA" id="ARBA00022989"/>
    </source>
</evidence>
<dbReference type="InterPro" id="IPR049829">
    <property type="entry name" value="MptA/B-like"/>
</dbReference>
<feature type="region of interest" description="Disordered" evidence="8">
    <location>
        <begin position="1"/>
        <end position="20"/>
    </location>
</feature>
<dbReference type="EMBL" id="QFOZ01000001">
    <property type="protein sequence ID" value="PZP89949.1"/>
    <property type="molecule type" value="Genomic_DNA"/>
</dbReference>
<dbReference type="NCBIfam" id="NF038066">
    <property type="entry name" value="MptB"/>
    <property type="match status" value="1"/>
</dbReference>
<feature type="transmembrane region" description="Helical" evidence="9">
    <location>
        <begin position="515"/>
        <end position="535"/>
    </location>
</feature>